<keyword evidence="10" id="KW-0479">Metal-binding</keyword>
<evidence type="ECO:0000256" key="6">
    <source>
        <dbReference type="ARBA" id="ARBA00023303"/>
    </source>
</evidence>
<proteinExistence type="inferred from homology"/>
<feature type="binding site" evidence="10">
    <location>
        <position position="73"/>
    </location>
    <ligand>
        <name>Na(+)</name>
        <dbReference type="ChEBI" id="CHEBI:29101"/>
        <note>structural</note>
    </ligand>
</feature>
<dbReference type="Proteomes" id="UP000264541">
    <property type="component" value="Unassembled WGS sequence"/>
</dbReference>
<accession>A0A372LM17</accession>
<comment type="subcellular location">
    <subcellularLocation>
        <location evidence="1 10">Cell membrane</location>
        <topology evidence="1 10">Multi-pass membrane protein</topology>
    </subcellularLocation>
</comment>
<evidence type="ECO:0000256" key="10">
    <source>
        <dbReference type="HAMAP-Rule" id="MF_00454"/>
    </source>
</evidence>
<evidence type="ECO:0000313" key="11">
    <source>
        <dbReference type="EMBL" id="RFU68120.1"/>
    </source>
</evidence>
<evidence type="ECO:0000256" key="9">
    <source>
        <dbReference type="ARBA" id="ARBA00049940"/>
    </source>
</evidence>
<dbReference type="GO" id="GO:0062054">
    <property type="term" value="F:fluoride channel activity"/>
    <property type="evidence" value="ECO:0007669"/>
    <property type="project" value="UniProtKB-UniRule"/>
</dbReference>
<feature type="binding site" evidence="10">
    <location>
        <position position="76"/>
    </location>
    <ligand>
        <name>Na(+)</name>
        <dbReference type="ChEBI" id="CHEBI:29101"/>
        <note>structural</note>
    </ligand>
</feature>
<evidence type="ECO:0000256" key="1">
    <source>
        <dbReference type="ARBA" id="ARBA00004651"/>
    </source>
</evidence>
<evidence type="ECO:0000256" key="7">
    <source>
        <dbReference type="ARBA" id="ARBA00035120"/>
    </source>
</evidence>
<keyword evidence="3 10" id="KW-0812">Transmembrane</keyword>
<sequence length="125" mass="13502">MVYVLVGLAGFIGAVLRNFIGIVFSEKSTVFPISTLIVNLLGCFLLSWFTTVVFKKISFPAHFKTAIATGFVGSFTTFSTLSVETVHLLKSSDPQLGVLYVMVSLSGGLIMSRLGFIVGKEEKSL</sequence>
<dbReference type="PANTHER" id="PTHR28259">
    <property type="entry name" value="FLUORIDE EXPORT PROTEIN 1-RELATED"/>
    <property type="match status" value="1"/>
</dbReference>
<organism evidence="11 12">
    <name type="scientific">Peribacillus saganii</name>
    <dbReference type="NCBI Taxonomy" id="2303992"/>
    <lineage>
        <taxon>Bacteria</taxon>
        <taxon>Bacillati</taxon>
        <taxon>Bacillota</taxon>
        <taxon>Bacilli</taxon>
        <taxon>Bacillales</taxon>
        <taxon>Bacillaceae</taxon>
        <taxon>Peribacillus</taxon>
    </lineage>
</organism>
<evidence type="ECO:0000256" key="8">
    <source>
        <dbReference type="ARBA" id="ARBA00035585"/>
    </source>
</evidence>
<reference evidence="11 12" key="1">
    <citation type="submission" date="2018-08" db="EMBL/GenBank/DDBJ databases">
        <title>Bacillus chawlae sp. nov., Bacillus glennii sp. nov., and Bacillus saganii sp. nov. Isolated from the Vehicle Assembly Building at Kennedy Space Center where the Viking Spacecraft were Assembled.</title>
        <authorList>
            <person name="Seuylemezian A."/>
            <person name="Vaishampayan P."/>
        </authorList>
    </citation>
    <scope>NUCLEOTIDE SEQUENCE [LARGE SCALE GENOMIC DNA]</scope>
    <source>
        <strain evidence="11 12">V47-23a</strain>
    </source>
</reference>
<dbReference type="EMBL" id="QVTE01000035">
    <property type="protein sequence ID" value="RFU68120.1"/>
    <property type="molecule type" value="Genomic_DNA"/>
</dbReference>
<keyword evidence="12" id="KW-1185">Reference proteome</keyword>
<comment type="similarity">
    <text evidence="7 10">Belongs to the fluoride channel Fluc/FEX (TC 1.A.43) family.</text>
</comment>
<evidence type="ECO:0000256" key="5">
    <source>
        <dbReference type="ARBA" id="ARBA00023136"/>
    </source>
</evidence>
<protein>
    <recommendedName>
        <fullName evidence="10">Fluoride-specific ion channel FluC</fullName>
    </recommendedName>
</protein>
<dbReference type="AlphaFoldDB" id="A0A372LM17"/>
<dbReference type="OrthoDB" id="9799631at2"/>
<evidence type="ECO:0000256" key="4">
    <source>
        <dbReference type="ARBA" id="ARBA00022989"/>
    </source>
</evidence>
<keyword evidence="10" id="KW-0915">Sodium</keyword>
<keyword evidence="2 10" id="KW-1003">Cell membrane</keyword>
<name>A0A372LM17_9BACI</name>
<dbReference type="InterPro" id="IPR003691">
    <property type="entry name" value="FluC"/>
</dbReference>
<dbReference type="Pfam" id="PF02537">
    <property type="entry name" value="CRCB"/>
    <property type="match status" value="1"/>
</dbReference>
<evidence type="ECO:0000256" key="3">
    <source>
        <dbReference type="ARBA" id="ARBA00022692"/>
    </source>
</evidence>
<dbReference type="PANTHER" id="PTHR28259:SF1">
    <property type="entry name" value="FLUORIDE EXPORT PROTEIN 1-RELATED"/>
    <property type="match status" value="1"/>
</dbReference>
<dbReference type="RefSeq" id="WP_117327112.1">
    <property type="nucleotide sequence ID" value="NZ_QVTE01000035.1"/>
</dbReference>
<comment type="activity regulation">
    <text evidence="10">Na(+) is not transported, but it plays an essential structural role and its presence is essential for fluoride channel function.</text>
</comment>
<feature type="transmembrane region" description="Helical" evidence="10">
    <location>
        <begin position="35"/>
        <end position="54"/>
    </location>
</feature>
<dbReference type="GO" id="GO:0005886">
    <property type="term" value="C:plasma membrane"/>
    <property type="evidence" value="ECO:0007669"/>
    <property type="project" value="UniProtKB-SubCell"/>
</dbReference>
<dbReference type="GO" id="GO:0046872">
    <property type="term" value="F:metal ion binding"/>
    <property type="evidence" value="ECO:0007669"/>
    <property type="project" value="UniProtKB-KW"/>
</dbReference>
<dbReference type="HAMAP" id="MF_00454">
    <property type="entry name" value="FluC"/>
    <property type="match status" value="1"/>
</dbReference>
<keyword evidence="10" id="KW-0813">Transport</keyword>
<comment type="caution">
    <text evidence="11">The sequence shown here is derived from an EMBL/GenBank/DDBJ whole genome shotgun (WGS) entry which is preliminary data.</text>
</comment>
<evidence type="ECO:0000256" key="2">
    <source>
        <dbReference type="ARBA" id="ARBA00022475"/>
    </source>
</evidence>
<evidence type="ECO:0000313" key="12">
    <source>
        <dbReference type="Proteomes" id="UP000264541"/>
    </source>
</evidence>
<comment type="function">
    <text evidence="9 10">Fluoride-specific ion channel. Important for reducing fluoride concentration in the cell, thus reducing its toxicity.</text>
</comment>
<feature type="transmembrane region" description="Helical" evidence="10">
    <location>
        <begin position="66"/>
        <end position="86"/>
    </location>
</feature>
<keyword evidence="5 10" id="KW-0472">Membrane</keyword>
<keyword evidence="6 10" id="KW-0407">Ion channel</keyword>
<keyword evidence="10" id="KW-0406">Ion transport</keyword>
<dbReference type="GO" id="GO:0140114">
    <property type="term" value="P:cellular detoxification of fluoride"/>
    <property type="evidence" value="ECO:0007669"/>
    <property type="project" value="UniProtKB-UniRule"/>
</dbReference>
<dbReference type="NCBIfam" id="TIGR00494">
    <property type="entry name" value="crcB"/>
    <property type="match status" value="1"/>
</dbReference>
<feature type="transmembrane region" description="Helical" evidence="10">
    <location>
        <begin position="98"/>
        <end position="119"/>
    </location>
</feature>
<gene>
    <name evidence="10 11" type="primary">crcB</name>
    <name evidence="10" type="synonym">fluC</name>
    <name evidence="11" type="ORF">D0469_12695</name>
</gene>
<keyword evidence="4 10" id="KW-1133">Transmembrane helix</keyword>
<comment type="catalytic activity">
    <reaction evidence="8">
        <text>fluoride(in) = fluoride(out)</text>
        <dbReference type="Rhea" id="RHEA:76159"/>
        <dbReference type="ChEBI" id="CHEBI:17051"/>
    </reaction>
    <physiologicalReaction direction="left-to-right" evidence="8">
        <dbReference type="Rhea" id="RHEA:76160"/>
    </physiologicalReaction>
</comment>